<evidence type="ECO:0000256" key="1">
    <source>
        <dbReference type="ARBA" id="ARBA00007661"/>
    </source>
</evidence>
<comment type="similarity">
    <text evidence="1">Belongs to the HMG-CoA reductase family.</text>
</comment>
<protein>
    <recommendedName>
        <fullName evidence="2">hydroxymethylglutaryl-CoA reductase (NADPH)</fullName>
        <ecNumber evidence="2">1.1.1.34</ecNumber>
    </recommendedName>
</protein>
<organism evidence="6 7">
    <name type="scientific">Candidatus Thiomargarita nelsonii</name>
    <dbReference type="NCBI Taxonomy" id="1003181"/>
    <lineage>
        <taxon>Bacteria</taxon>
        <taxon>Pseudomonadati</taxon>
        <taxon>Pseudomonadota</taxon>
        <taxon>Gammaproteobacteria</taxon>
        <taxon>Thiotrichales</taxon>
        <taxon>Thiotrichaceae</taxon>
        <taxon>Thiomargarita</taxon>
    </lineage>
</organism>
<dbReference type="AlphaFoldDB" id="A0A4E0QN14"/>
<dbReference type="Pfam" id="PF00368">
    <property type="entry name" value="HMG-CoA_red"/>
    <property type="match status" value="1"/>
</dbReference>
<dbReference type="EC" id="1.1.1.34" evidence="2"/>
<dbReference type="CDD" id="cd00643">
    <property type="entry name" value="HMG-CoA_reductase_classI"/>
    <property type="match status" value="1"/>
</dbReference>
<dbReference type="InterPro" id="IPR023076">
    <property type="entry name" value="HMG_CoA_Rdtase_CS"/>
</dbReference>
<dbReference type="GO" id="GO:0004420">
    <property type="term" value="F:hydroxymethylglutaryl-CoA reductase (NADPH) activity"/>
    <property type="evidence" value="ECO:0007669"/>
    <property type="project" value="UniProtKB-EC"/>
</dbReference>
<evidence type="ECO:0000256" key="4">
    <source>
        <dbReference type="ARBA" id="ARBA00023002"/>
    </source>
</evidence>
<reference evidence="6 7" key="1">
    <citation type="journal article" date="2016" name="Front. Microbiol.">
        <title>Single-Cell (Meta-)Genomics of a Dimorphic Candidatus Thiomargarita nelsonii Reveals Genomic Plasticity.</title>
        <authorList>
            <person name="Flood B.E."/>
            <person name="Fliss P."/>
            <person name="Jones D.S."/>
            <person name="Dick G.J."/>
            <person name="Jain S."/>
            <person name="Kaster A.K."/>
            <person name="Winkel M."/>
            <person name="Mussmann M."/>
            <person name="Bailey J."/>
        </authorList>
    </citation>
    <scope>NUCLEOTIDE SEQUENCE [LARGE SCALE GENOMIC DNA]</scope>
    <source>
        <strain evidence="6">Hydrate Ridge</strain>
    </source>
</reference>
<dbReference type="Gene3D" id="3.90.770.10">
    <property type="entry name" value="3-hydroxy-3-methylglutaryl-coenzyme A Reductase, Chain A, domain 2"/>
    <property type="match status" value="1"/>
</dbReference>
<dbReference type="GO" id="GO:0015936">
    <property type="term" value="P:coenzyme A metabolic process"/>
    <property type="evidence" value="ECO:0007669"/>
    <property type="project" value="InterPro"/>
</dbReference>
<dbReference type="InterPro" id="IPR023074">
    <property type="entry name" value="HMG_CoA_Rdtase_cat_sf"/>
</dbReference>
<dbReference type="Proteomes" id="UP000030428">
    <property type="component" value="Unassembled WGS sequence"/>
</dbReference>
<dbReference type="InterPro" id="IPR009029">
    <property type="entry name" value="HMG_CoA_Rdtase_sub-bd_dom_sf"/>
</dbReference>
<keyword evidence="7" id="KW-1185">Reference proteome</keyword>
<dbReference type="Pfam" id="PF01636">
    <property type="entry name" value="APH"/>
    <property type="match status" value="1"/>
</dbReference>
<evidence type="ECO:0000256" key="2">
    <source>
        <dbReference type="ARBA" id="ARBA00012999"/>
    </source>
</evidence>
<proteinExistence type="inferred from homology"/>
<evidence type="ECO:0000313" key="7">
    <source>
        <dbReference type="Proteomes" id="UP000030428"/>
    </source>
</evidence>
<dbReference type="SUPFAM" id="SSF56112">
    <property type="entry name" value="Protein kinase-like (PK-like)"/>
    <property type="match status" value="1"/>
</dbReference>
<accession>A0A4E0QN14</accession>
<dbReference type="PROSITE" id="PS50065">
    <property type="entry name" value="HMG_COA_REDUCTASE_4"/>
    <property type="match status" value="1"/>
</dbReference>
<dbReference type="SUPFAM" id="SSF55035">
    <property type="entry name" value="NAD-binding domain of HMG-CoA reductase"/>
    <property type="match status" value="1"/>
</dbReference>
<evidence type="ECO:0000259" key="5">
    <source>
        <dbReference type="Pfam" id="PF01636"/>
    </source>
</evidence>
<evidence type="ECO:0000313" key="6">
    <source>
        <dbReference type="EMBL" id="TGO02769.1"/>
    </source>
</evidence>
<dbReference type="InterPro" id="IPR004554">
    <property type="entry name" value="HMG_CoA_Rdtase_eu_arc"/>
</dbReference>
<name>A0A4E0QN14_9GAMM</name>
<keyword evidence="3" id="KW-0521">NADP</keyword>
<dbReference type="SUPFAM" id="SSF56542">
    <property type="entry name" value="Substrate-binding domain of HMG-CoA reductase"/>
    <property type="match status" value="1"/>
</dbReference>
<gene>
    <name evidence="6" type="ORF">PN36_19545</name>
</gene>
<dbReference type="InterPro" id="IPR009023">
    <property type="entry name" value="HMG_CoA_Rdtase_NAD(P)-bd_sf"/>
</dbReference>
<dbReference type="PANTHER" id="PTHR10572">
    <property type="entry name" value="3-HYDROXY-3-METHYLGLUTARYL-COENZYME A REDUCTASE"/>
    <property type="match status" value="1"/>
</dbReference>
<dbReference type="InterPro" id="IPR011009">
    <property type="entry name" value="Kinase-like_dom_sf"/>
</dbReference>
<dbReference type="InterPro" id="IPR002575">
    <property type="entry name" value="Aminoglycoside_PTrfase"/>
</dbReference>
<evidence type="ECO:0000256" key="3">
    <source>
        <dbReference type="ARBA" id="ARBA00022857"/>
    </source>
</evidence>
<feature type="domain" description="Aminoglycoside phosphotransferase" evidence="5">
    <location>
        <begin position="513"/>
        <end position="726"/>
    </location>
</feature>
<dbReference type="PANTHER" id="PTHR10572:SF24">
    <property type="entry name" value="3-HYDROXY-3-METHYLGLUTARYL-COENZYME A REDUCTASE"/>
    <property type="match status" value="1"/>
</dbReference>
<dbReference type="Gene3D" id="3.30.70.420">
    <property type="entry name" value="Hydroxymethylglutaryl-CoA reductase, class I/II, NAD/NADP-binding domain"/>
    <property type="match status" value="1"/>
</dbReference>
<dbReference type="PROSITE" id="PS00318">
    <property type="entry name" value="HMG_COA_REDUCTASE_2"/>
    <property type="match status" value="1"/>
</dbReference>
<keyword evidence="4" id="KW-0560">Oxidoreductase</keyword>
<sequence>MPGRGQYTEEARQNRLAFIQAQTGISLEKVAQNTFEPNKLVGNIESFIGSVEIPVGVAGPFFINGNHAQGLIYVPMATSEGALISSATRGASVVSRSGGMTARVLGQRMMRVPLFVLTDIDAALFFAEWIKNYYPELREQTLKYSNYAQLVSVKPEVFGKSVHVHFVYETSDAAGQNMTTTCTWHACLWILKRMRAFKHIQIKHFFIEANLSNDKKVTYQSFMEGRGTKVMAECLLPSEPLKRLLKVTPSDFLAAYQGFVSGSIAAGMIGININVANMIAAIFTACGQDIASVHESSLGHLHLEITADGNAVYASMVLPSLIIGTVGGGTALPQQQECLALMGCAGPGKVRRLAEIIAGACLALDLSTLAAVAGGQFATSHEKLGRNRPVDFLKLGHLDIEFFSKILKQYHKNEKLQVSTIELMKEVKLGSSIITELTSHKVNKLVGLLPFCIDYTTSENLQNQVKMMVKVKPLDTEVMIMLNGMAAMCDPQLALAYAKFQDKTGFAACHIKELAVMRQTDPRFVRYVPVVYEIDENVAREVYIIVEEYLENMVLMDSADDISDWTSEHIRTAIDGIAEIHSIWLGREAELKKQSWLGYYPTRQRRIEMLPLWEALGYNAFEDDEFLKWFGANDLKQYLAILETMDEWWTQLEAMPKTLIHNDFNPRNIAFRQTEKGLRLCAYDWELATIHVPQYDLAELLSFSLPPDVTEAEVTAYVEYHRNALERASGEQFDPLQWREGYRLALYDFLVNRLSLYLMAHIFRHYDFLERVYATFKRLVEIEKL</sequence>
<dbReference type="PRINTS" id="PR00071">
    <property type="entry name" value="HMGCOARDTASE"/>
</dbReference>
<dbReference type="Gene3D" id="3.90.1200.10">
    <property type="match status" value="1"/>
</dbReference>
<dbReference type="EMBL" id="JSZA02000081">
    <property type="protein sequence ID" value="TGO02769.1"/>
    <property type="molecule type" value="Genomic_DNA"/>
</dbReference>
<comment type="caution">
    <text evidence="6">The sequence shown here is derived from an EMBL/GenBank/DDBJ whole genome shotgun (WGS) entry which is preliminary data.</text>
</comment>
<dbReference type="GO" id="GO:0008299">
    <property type="term" value="P:isoprenoid biosynthetic process"/>
    <property type="evidence" value="ECO:0007669"/>
    <property type="project" value="InterPro"/>
</dbReference>
<dbReference type="InterPro" id="IPR002202">
    <property type="entry name" value="HMG_CoA_Rdtase"/>
</dbReference>